<dbReference type="InterPro" id="IPR052709">
    <property type="entry name" value="Transposase-MT_Hybrid"/>
</dbReference>
<organism evidence="1 2">
    <name type="scientific">Acrobeloides nanus</name>
    <dbReference type="NCBI Taxonomy" id="290746"/>
    <lineage>
        <taxon>Eukaryota</taxon>
        <taxon>Metazoa</taxon>
        <taxon>Ecdysozoa</taxon>
        <taxon>Nematoda</taxon>
        <taxon>Chromadorea</taxon>
        <taxon>Rhabditida</taxon>
        <taxon>Tylenchina</taxon>
        <taxon>Cephalobomorpha</taxon>
        <taxon>Cephaloboidea</taxon>
        <taxon>Cephalobidae</taxon>
        <taxon>Acrobeloides</taxon>
    </lineage>
</organism>
<protein>
    <submittedName>
        <fullName evidence="2">Transposase</fullName>
    </submittedName>
</protein>
<evidence type="ECO:0000313" key="1">
    <source>
        <dbReference type="Proteomes" id="UP000887540"/>
    </source>
</evidence>
<dbReference type="Pfam" id="PF01359">
    <property type="entry name" value="Transposase_1"/>
    <property type="match status" value="1"/>
</dbReference>
<accession>A0A914CLD6</accession>
<keyword evidence="1" id="KW-1185">Reference proteome</keyword>
<dbReference type="PANTHER" id="PTHR46060:SF1">
    <property type="entry name" value="MARINER MOS1 TRANSPOSASE-LIKE PROTEIN"/>
    <property type="match status" value="1"/>
</dbReference>
<dbReference type="PANTHER" id="PTHR46060">
    <property type="entry name" value="MARINER MOS1 TRANSPOSASE-LIKE PROTEIN"/>
    <property type="match status" value="1"/>
</dbReference>
<dbReference type="Gene3D" id="3.30.420.10">
    <property type="entry name" value="Ribonuclease H-like superfamily/Ribonuclease H"/>
    <property type="match status" value="1"/>
</dbReference>
<dbReference type="GO" id="GO:0003676">
    <property type="term" value="F:nucleic acid binding"/>
    <property type="evidence" value="ECO:0007669"/>
    <property type="project" value="InterPro"/>
</dbReference>
<name>A0A914CLD6_9BILA</name>
<dbReference type="AlphaFoldDB" id="A0A914CLD6"/>
<sequence>MSRSCYDLHGPYMVLSRFCHHPVMGEGVVHWELLAQGRTITAEVYCQQQRFFLHDNARPHTARLTQRKLAQLGWEVLPHPPYSPDLAPTDYKAFRSLQHWLNGKEFATEEDVRKSIQEWIDSKPAGFWVKGIADLPNRWDKVIEYEVDYFPDD</sequence>
<proteinExistence type="predicted"/>
<dbReference type="Proteomes" id="UP000887540">
    <property type="component" value="Unplaced"/>
</dbReference>
<reference evidence="2" key="1">
    <citation type="submission" date="2022-11" db="UniProtKB">
        <authorList>
            <consortium name="WormBaseParasite"/>
        </authorList>
    </citation>
    <scope>IDENTIFICATION</scope>
</reference>
<evidence type="ECO:0000313" key="2">
    <source>
        <dbReference type="WBParaSite" id="ACRNAN_scaffold11580.g10368.t1"/>
    </source>
</evidence>
<dbReference type="InterPro" id="IPR036397">
    <property type="entry name" value="RNaseH_sf"/>
</dbReference>
<dbReference type="WBParaSite" id="ACRNAN_scaffold11580.g10368.t1">
    <property type="protein sequence ID" value="ACRNAN_scaffold11580.g10368.t1"/>
    <property type="gene ID" value="ACRNAN_scaffold11580.g10368"/>
</dbReference>
<dbReference type="InterPro" id="IPR001888">
    <property type="entry name" value="Transposase_1"/>
</dbReference>